<organism evidence="10 11">
    <name type="scientific">Paracoccus marinaquae</name>
    <dbReference type="NCBI Taxonomy" id="2841926"/>
    <lineage>
        <taxon>Bacteria</taxon>
        <taxon>Pseudomonadati</taxon>
        <taxon>Pseudomonadota</taxon>
        <taxon>Alphaproteobacteria</taxon>
        <taxon>Rhodobacterales</taxon>
        <taxon>Paracoccaceae</taxon>
        <taxon>Paracoccus</taxon>
    </lineage>
</organism>
<feature type="domain" description="Multidrug resistance protein MdtA-like C-terminal permuted SH3" evidence="9">
    <location>
        <begin position="312"/>
        <end position="365"/>
    </location>
</feature>
<evidence type="ECO:0000256" key="5">
    <source>
        <dbReference type="SAM" id="MobiDB-lite"/>
    </source>
</evidence>
<name>A0ABS6ADX9_9RHOB</name>
<evidence type="ECO:0000256" key="2">
    <source>
        <dbReference type="ARBA" id="ARBA00009477"/>
    </source>
</evidence>
<feature type="chain" id="PRO_5047527245" evidence="6">
    <location>
        <begin position="21"/>
        <end position="413"/>
    </location>
</feature>
<dbReference type="Pfam" id="PF25954">
    <property type="entry name" value="Beta-barrel_RND_2"/>
    <property type="match status" value="1"/>
</dbReference>
<reference evidence="10" key="1">
    <citation type="submission" date="2021-06" db="EMBL/GenBank/DDBJ databases">
        <title>Paracoccus bacterium XHP0099 sp. nov., isolated from the surface waters of the Yellow Sea.</title>
        <authorList>
            <person name="Xue H."/>
            <person name="Zhang D."/>
        </authorList>
    </citation>
    <scope>NUCLEOTIDE SEQUENCE</scope>
    <source>
        <strain evidence="10">XHP0099</strain>
    </source>
</reference>
<accession>A0ABS6ADX9</accession>
<evidence type="ECO:0000313" key="10">
    <source>
        <dbReference type="EMBL" id="MBU3028684.1"/>
    </source>
</evidence>
<evidence type="ECO:0000256" key="1">
    <source>
        <dbReference type="ARBA" id="ARBA00004196"/>
    </source>
</evidence>
<dbReference type="PANTHER" id="PTHR30469:SF15">
    <property type="entry name" value="HLYD FAMILY OF SECRETION PROTEINS"/>
    <property type="match status" value="1"/>
</dbReference>
<keyword evidence="6" id="KW-0732">Signal</keyword>
<feature type="region of interest" description="Disordered" evidence="5">
    <location>
        <begin position="377"/>
        <end position="413"/>
    </location>
</feature>
<feature type="domain" description="Multidrug resistance protein MdtA-like barrel-sandwich hybrid" evidence="7">
    <location>
        <begin position="60"/>
        <end position="221"/>
    </location>
</feature>
<dbReference type="InterPro" id="IPR058627">
    <property type="entry name" value="MdtA-like_C"/>
</dbReference>
<gene>
    <name evidence="10" type="ORF">KNW02_00960</name>
</gene>
<dbReference type="RefSeq" id="WP_216031372.1">
    <property type="nucleotide sequence ID" value="NZ_JAHKNG010000001.1"/>
</dbReference>
<dbReference type="Pfam" id="PF25917">
    <property type="entry name" value="BSH_RND"/>
    <property type="match status" value="1"/>
</dbReference>
<feature type="coiled-coil region" evidence="4">
    <location>
        <begin position="94"/>
        <end position="142"/>
    </location>
</feature>
<keyword evidence="4" id="KW-0175">Coiled coil</keyword>
<comment type="similarity">
    <text evidence="2">Belongs to the membrane fusion protein (MFP) (TC 8.A.1) family.</text>
</comment>
<dbReference type="InterPro" id="IPR058792">
    <property type="entry name" value="Beta-barrel_RND_2"/>
</dbReference>
<dbReference type="PANTHER" id="PTHR30469">
    <property type="entry name" value="MULTIDRUG RESISTANCE PROTEIN MDTA"/>
    <property type="match status" value="1"/>
</dbReference>
<dbReference type="NCBIfam" id="TIGR01730">
    <property type="entry name" value="RND_mfp"/>
    <property type="match status" value="1"/>
</dbReference>
<keyword evidence="11" id="KW-1185">Reference proteome</keyword>
<dbReference type="Pfam" id="PF25967">
    <property type="entry name" value="RND-MFP_C"/>
    <property type="match status" value="1"/>
</dbReference>
<evidence type="ECO:0000256" key="4">
    <source>
        <dbReference type="SAM" id="Coils"/>
    </source>
</evidence>
<proteinExistence type="inferred from homology"/>
<feature type="compositionally biased region" description="Low complexity" evidence="5">
    <location>
        <begin position="392"/>
        <end position="413"/>
    </location>
</feature>
<evidence type="ECO:0000313" key="11">
    <source>
        <dbReference type="Proteomes" id="UP001166191"/>
    </source>
</evidence>
<dbReference type="InterPro" id="IPR006143">
    <property type="entry name" value="RND_pump_MFP"/>
</dbReference>
<evidence type="ECO:0000256" key="3">
    <source>
        <dbReference type="ARBA" id="ARBA00022448"/>
    </source>
</evidence>
<evidence type="ECO:0000259" key="7">
    <source>
        <dbReference type="Pfam" id="PF25917"/>
    </source>
</evidence>
<sequence>MRSILTTLLAVALLTLPARAEEAPAPGVAGSVPTVTVVAAVKAEVQAQVPVTGTLVARRPVEVFAKVSGFEIIELLAEPGDAVEEGQVLARLSVDTLAAQLAQAEAEYQRARAGVGQAQSNIDSAEALLTQAEIALKRAEQLRQGGNTPQATLDQAIAAAANARATAASASDGLAVATAALALAEAARRIASLDMDRAEITAPVAGLVTARNAELGALSGASAQPLFAMIAGGEIELEAEVIETALPDLKAGDPVEVHVAGVGAVQGRVRLVPAAVDPATRLGLMRISLGEASGLRIGLFASGQVVTGRHEAVMVPAAAVLSDAEGDRVQVVRDGRIETREITAGLLWQGRREIVAGLAEGEVVVARAGAFFRDGDPVRPVPSAKEEGGLQTGTAATGATASAGVAADGARKP</sequence>
<comment type="caution">
    <text evidence="10">The sequence shown here is derived from an EMBL/GenBank/DDBJ whole genome shotgun (WGS) entry which is preliminary data.</text>
</comment>
<keyword evidence="3" id="KW-0813">Transport</keyword>
<dbReference type="Proteomes" id="UP001166191">
    <property type="component" value="Unassembled WGS sequence"/>
</dbReference>
<comment type="subcellular location">
    <subcellularLocation>
        <location evidence="1">Cell envelope</location>
    </subcellularLocation>
</comment>
<evidence type="ECO:0000259" key="8">
    <source>
        <dbReference type="Pfam" id="PF25954"/>
    </source>
</evidence>
<evidence type="ECO:0000256" key="6">
    <source>
        <dbReference type="SAM" id="SignalP"/>
    </source>
</evidence>
<dbReference type="EMBL" id="JAHKNG010000001">
    <property type="protein sequence ID" value="MBU3028684.1"/>
    <property type="molecule type" value="Genomic_DNA"/>
</dbReference>
<dbReference type="InterPro" id="IPR058625">
    <property type="entry name" value="MdtA-like_BSH"/>
</dbReference>
<feature type="signal peptide" evidence="6">
    <location>
        <begin position="1"/>
        <end position="20"/>
    </location>
</feature>
<feature type="domain" description="CusB-like beta-barrel" evidence="8">
    <location>
        <begin position="237"/>
        <end position="305"/>
    </location>
</feature>
<protein>
    <submittedName>
        <fullName evidence="10">Efflux RND transporter periplasmic adaptor subunit</fullName>
    </submittedName>
</protein>
<evidence type="ECO:0000259" key="9">
    <source>
        <dbReference type="Pfam" id="PF25967"/>
    </source>
</evidence>